<evidence type="ECO:0000313" key="9">
    <source>
        <dbReference type="EMBL" id="TZG28915.1"/>
    </source>
</evidence>
<evidence type="ECO:0000256" key="4">
    <source>
        <dbReference type="ARBA" id="ARBA00023235"/>
    </source>
</evidence>
<evidence type="ECO:0000256" key="6">
    <source>
        <dbReference type="RuleBase" id="RU003915"/>
    </source>
</evidence>
<comment type="similarity">
    <text evidence="2 6">Belongs to the FKBP-type PPIase family.</text>
</comment>
<protein>
    <recommendedName>
        <fullName evidence="6">Peptidyl-prolyl cis-trans isomerase</fullName>
        <ecNumber evidence="6">5.2.1.8</ecNumber>
    </recommendedName>
</protein>
<gene>
    <name evidence="9" type="ORF">FYJ91_01860</name>
</gene>
<dbReference type="EC" id="5.2.1.8" evidence="6"/>
<comment type="caution">
    <text evidence="9">The sequence shown here is derived from an EMBL/GenBank/DDBJ whole genome shotgun (WGS) entry which is preliminary data.</text>
</comment>
<dbReference type="PANTHER" id="PTHR43811">
    <property type="entry name" value="FKBP-TYPE PEPTIDYL-PROLYL CIS-TRANS ISOMERASE FKPA"/>
    <property type="match status" value="1"/>
</dbReference>
<evidence type="ECO:0000256" key="3">
    <source>
        <dbReference type="ARBA" id="ARBA00023110"/>
    </source>
</evidence>
<reference evidence="9 10" key="1">
    <citation type="submission" date="2019-08" db="EMBL/GenBank/DDBJ databases">
        <authorList>
            <person name="Wang G."/>
            <person name="Xu Z."/>
        </authorList>
    </citation>
    <scope>NUCLEOTIDE SEQUENCE [LARGE SCALE GENOMIC DNA]</scope>
    <source>
        <strain evidence="9 10">ZX</strain>
    </source>
</reference>
<dbReference type="InterPro" id="IPR046357">
    <property type="entry name" value="PPIase_dom_sf"/>
</dbReference>
<evidence type="ECO:0000313" key="10">
    <source>
        <dbReference type="Proteomes" id="UP000322077"/>
    </source>
</evidence>
<sequence length="190" mass="19384">MSEVTAVPLRPIAKGSLTKLWIGVAVVLAAAAGVAYVGTYKQVAMAQTPEEFLAANAKRSGVKVTASGLQYEVLKEGSGPSPTANDMVLVEYEGKLANGDVFDASARHGGPQPLPVAGGMIPGWGEGLQLMKQGAKYRFWMPPALAFGERGVPNGPIPPNAVAIFDVDLIAVAPPGAMGGMGGMGAGHGM</sequence>
<evidence type="ECO:0000256" key="7">
    <source>
        <dbReference type="SAM" id="Phobius"/>
    </source>
</evidence>
<keyword evidence="7" id="KW-1133">Transmembrane helix</keyword>
<dbReference type="Pfam" id="PF00254">
    <property type="entry name" value="FKBP_C"/>
    <property type="match status" value="1"/>
</dbReference>
<dbReference type="SUPFAM" id="SSF54534">
    <property type="entry name" value="FKBP-like"/>
    <property type="match status" value="1"/>
</dbReference>
<name>A0A5D9CFM1_9SPHN</name>
<feature type="transmembrane region" description="Helical" evidence="7">
    <location>
        <begin position="20"/>
        <end position="38"/>
    </location>
</feature>
<keyword evidence="3 5" id="KW-0697">Rotamase</keyword>
<keyword evidence="10" id="KW-1185">Reference proteome</keyword>
<evidence type="ECO:0000259" key="8">
    <source>
        <dbReference type="PROSITE" id="PS50059"/>
    </source>
</evidence>
<dbReference type="EMBL" id="VTOU01000001">
    <property type="protein sequence ID" value="TZG28915.1"/>
    <property type="molecule type" value="Genomic_DNA"/>
</dbReference>
<keyword evidence="4 5" id="KW-0413">Isomerase</keyword>
<dbReference type="PROSITE" id="PS50059">
    <property type="entry name" value="FKBP_PPIASE"/>
    <property type="match status" value="1"/>
</dbReference>
<dbReference type="Proteomes" id="UP000322077">
    <property type="component" value="Unassembled WGS sequence"/>
</dbReference>
<dbReference type="Pfam" id="PF01346">
    <property type="entry name" value="FKBP_N"/>
    <property type="match status" value="1"/>
</dbReference>
<evidence type="ECO:0000256" key="1">
    <source>
        <dbReference type="ARBA" id="ARBA00000971"/>
    </source>
</evidence>
<dbReference type="PANTHER" id="PTHR43811:SF57">
    <property type="entry name" value="FKBP-TYPE PEPTIDYL-PROLYL CIS-TRANS ISOMERASE FKPA-RELATED"/>
    <property type="match status" value="1"/>
</dbReference>
<keyword evidence="7" id="KW-0812">Transmembrane</keyword>
<comment type="catalytic activity">
    <reaction evidence="1 5 6">
        <text>[protein]-peptidylproline (omega=180) = [protein]-peptidylproline (omega=0)</text>
        <dbReference type="Rhea" id="RHEA:16237"/>
        <dbReference type="Rhea" id="RHEA-COMP:10747"/>
        <dbReference type="Rhea" id="RHEA-COMP:10748"/>
        <dbReference type="ChEBI" id="CHEBI:83833"/>
        <dbReference type="ChEBI" id="CHEBI:83834"/>
        <dbReference type="EC" id="5.2.1.8"/>
    </reaction>
</comment>
<dbReference type="InterPro" id="IPR001179">
    <property type="entry name" value="PPIase_FKBP_dom"/>
</dbReference>
<dbReference type="GO" id="GO:0003755">
    <property type="term" value="F:peptidyl-prolyl cis-trans isomerase activity"/>
    <property type="evidence" value="ECO:0007669"/>
    <property type="project" value="UniProtKB-UniRule"/>
</dbReference>
<organism evidence="9 10">
    <name type="scientific">Sphingomonas montanisoli</name>
    <dbReference type="NCBI Taxonomy" id="2606412"/>
    <lineage>
        <taxon>Bacteria</taxon>
        <taxon>Pseudomonadati</taxon>
        <taxon>Pseudomonadota</taxon>
        <taxon>Alphaproteobacteria</taxon>
        <taxon>Sphingomonadales</taxon>
        <taxon>Sphingomonadaceae</taxon>
        <taxon>Sphingomonas</taxon>
    </lineage>
</organism>
<dbReference type="InterPro" id="IPR000774">
    <property type="entry name" value="PPIase_FKBP_N"/>
</dbReference>
<proteinExistence type="inferred from homology"/>
<evidence type="ECO:0000256" key="2">
    <source>
        <dbReference type="ARBA" id="ARBA00006577"/>
    </source>
</evidence>
<evidence type="ECO:0000256" key="5">
    <source>
        <dbReference type="PROSITE-ProRule" id="PRU00277"/>
    </source>
</evidence>
<accession>A0A5D9CFM1</accession>
<dbReference type="AlphaFoldDB" id="A0A5D9CFM1"/>
<dbReference type="Gene3D" id="3.10.50.40">
    <property type="match status" value="1"/>
</dbReference>
<dbReference type="RefSeq" id="WP_149520579.1">
    <property type="nucleotide sequence ID" value="NZ_VTOU01000001.1"/>
</dbReference>
<feature type="domain" description="PPIase FKBP-type" evidence="8">
    <location>
        <begin position="85"/>
        <end position="173"/>
    </location>
</feature>
<dbReference type="GO" id="GO:0006457">
    <property type="term" value="P:protein folding"/>
    <property type="evidence" value="ECO:0007669"/>
    <property type="project" value="InterPro"/>
</dbReference>
<keyword evidence="7" id="KW-0472">Membrane</keyword>